<sequence length="150" mass="16709">MDSKEPNKYIYKEKIKAAAQLKRRNTYSEISPILQNSTLAVPEQPKSSWCSSRVPKQVALTIREPLPVVQKAARPQLSVTTSDNNKEKGKDLCTSSVISETGSVSNTSNQALQIQNTIPTKGPHKSYNTILEKQKEYIWPQPTTGVNILL</sequence>
<proteinExistence type="predicted"/>
<evidence type="ECO:0000256" key="1">
    <source>
        <dbReference type="SAM" id="MobiDB-lite"/>
    </source>
</evidence>
<name>A0ABQ7UJN8_SOLTU</name>
<evidence type="ECO:0000313" key="2">
    <source>
        <dbReference type="EMBL" id="KAH0749816.1"/>
    </source>
</evidence>
<reference evidence="2 3" key="1">
    <citation type="journal article" date="2021" name="bioRxiv">
        <title>Chromosome-scale and haplotype-resolved genome assembly of a tetraploid potato cultivar.</title>
        <authorList>
            <person name="Sun H."/>
            <person name="Jiao W.-B."/>
            <person name="Krause K."/>
            <person name="Campoy J.A."/>
            <person name="Goel M."/>
            <person name="Folz-Donahue K."/>
            <person name="Kukat C."/>
            <person name="Huettel B."/>
            <person name="Schneeberger K."/>
        </authorList>
    </citation>
    <scope>NUCLEOTIDE SEQUENCE [LARGE SCALE GENOMIC DNA]</scope>
    <source>
        <strain evidence="2">SolTubOtavaFocal</strain>
        <tissue evidence="2">Leaves</tissue>
    </source>
</reference>
<gene>
    <name evidence="2" type="ORF">KY290_029048</name>
</gene>
<keyword evidence="3" id="KW-1185">Reference proteome</keyword>
<dbReference type="EMBL" id="JAIVGD010000019">
    <property type="protein sequence ID" value="KAH0749816.1"/>
    <property type="molecule type" value="Genomic_DNA"/>
</dbReference>
<dbReference type="Proteomes" id="UP000826656">
    <property type="component" value="Unassembled WGS sequence"/>
</dbReference>
<comment type="caution">
    <text evidence="2">The sequence shown here is derived from an EMBL/GenBank/DDBJ whole genome shotgun (WGS) entry which is preliminary data.</text>
</comment>
<feature type="region of interest" description="Disordered" evidence="1">
    <location>
        <begin position="71"/>
        <end position="90"/>
    </location>
</feature>
<accession>A0ABQ7UJN8</accession>
<evidence type="ECO:0000313" key="3">
    <source>
        <dbReference type="Proteomes" id="UP000826656"/>
    </source>
</evidence>
<protein>
    <submittedName>
        <fullName evidence="2">Uncharacterized protein</fullName>
    </submittedName>
</protein>
<organism evidence="2 3">
    <name type="scientific">Solanum tuberosum</name>
    <name type="common">Potato</name>
    <dbReference type="NCBI Taxonomy" id="4113"/>
    <lineage>
        <taxon>Eukaryota</taxon>
        <taxon>Viridiplantae</taxon>
        <taxon>Streptophyta</taxon>
        <taxon>Embryophyta</taxon>
        <taxon>Tracheophyta</taxon>
        <taxon>Spermatophyta</taxon>
        <taxon>Magnoliopsida</taxon>
        <taxon>eudicotyledons</taxon>
        <taxon>Gunneridae</taxon>
        <taxon>Pentapetalae</taxon>
        <taxon>asterids</taxon>
        <taxon>lamiids</taxon>
        <taxon>Solanales</taxon>
        <taxon>Solanaceae</taxon>
        <taxon>Solanoideae</taxon>
        <taxon>Solaneae</taxon>
        <taxon>Solanum</taxon>
    </lineage>
</organism>